<reference evidence="1 2" key="1">
    <citation type="journal article" date="2010" name="Cell">
        <title>The genome of Naegleria gruberi illuminates early eukaryotic versatility.</title>
        <authorList>
            <person name="Fritz-Laylin L.K."/>
            <person name="Prochnik S.E."/>
            <person name="Ginger M.L."/>
            <person name="Dacks J.B."/>
            <person name="Carpenter M.L."/>
            <person name="Field M.C."/>
            <person name="Kuo A."/>
            <person name="Paredez A."/>
            <person name="Chapman J."/>
            <person name="Pham J."/>
            <person name="Shu S."/>
            <person name="Neupane R."/>
            <person name="Cipriano M."/>
            <person name="Mancuso J."/>
            <person name="Tu H."/>
            <person name="Salamov A."/>
            <person name="Lindquist E."/>
            <person name="Shapiro H."/>
            <person name="Lucas S."/>
            <person name="Grigoriev I.V."/>
            <person name="Cande W.Z."/>
            <person name="Fulton C."/>
            <person name="Rokhsar D.S."/>
            <person name="Dawson S.C."/>
        </authorList>
    </citation>
    <scope>NUCLEOTIDE SEQUENCE [LARGE SCALE GENOMIC DNA]</scope>
    <source>
        <strain evidence="1 2">NEG-M</strain>
    </source>
</reference>
<gene>
    <name evidence="1" type="ORF">NAEGRDRAFT_68976</name>
</gene>
<dbReference type="Gene3D" id="3.80.10.10">
    <property type="entry name" value="Ribonuclease Inhibitor"/>
    <property type="match status" value="1"/>
</dbReference>
<dbReference type="InParanoid" id="D2VJB3"/>
<organism evidence="2">
    <name type="scientific">Naegleria gruberi</name>
    <name type="common">Amoeba</name>
    <dbReference type="NCBI Taxonomy" id="5762"/>
    <lineage>
        <taxon>Eukaryota</taxon>
        <taxon>Discoba</taxon>
        <taxon>Heterolobosea</taxon>
        <taxon>Tetramitia</taxon>
        <taxon>Eutetramitia</taxon>
        <taxon>Vahlkampfiidae</taxon>
        <taxon>Naegleria</taxon>
    </lineage>
</organism>
<dbReference type="OrthoDB" id="341587at2759"/>
<dbReference type="Proteomes" id="UP000006671">
    <property type="component" value="Unassembled WGS sequence"/>
</dbReference>
<dbReference type="InterPro" id="IPR052394">
    <property type="entry name" value="LRR-containing"/>
</dbReference>
<evidence type="ECO:0000313" key="2">
    <source>
        <dbReference type="Proteomes" id="UP000006671"/>
    </source>
</evidence>
<accession>D2VJB3</accession>
<dbReference type="eggNOG" id="KOG4308">
    <property type="taxonomic scope" value="Eukaryota"/>
</dbReference>
<dbReference type="SMART" id="SM00368">
    <property type="entry name" value="LRR_RI"/>
    <property type="match status" value="4"/>
</dbReference>
<sequence>METPPTNHTHVVIPPLMVSNATSSHNISASHTSSHQHVMGNNSMIIGGSDEYLNASINSLDNYGYGSLEKMAATLTEPSNIFGMGLIEKKKKTNPLHEVRMREKQMLDNQRKKLSSTIDRNLERKRLSSAYTNSRKQEKDSSVNLGNSISLLKSPREIQLSLNPTTQLKEDQEEETEFDTTFSRKFHYVHIQDEDVTVTKAFSRVSTAAKNQRRISTLSESYFIPSLVELCANEIAKNFEKRPTFEKIPTELRQLISKKLSVNIPLQISVPLIDDDDYWKKCCFMRWSIGQLGTYCTKQGVELFHEENPARVEDIMIKGSFKSRVQQRYKKSKGSKLNPEEEKKEASKTWKQLYLEINFDEFLETLQPQKTILQELKTIFYQPKPEEKTTLKNSELTTLRTLHEIKRKINEEKALKDEVALLMAQTDPQKKKGKKTEETVIDIPDPNLSVIKASDSDEPSNCEIFQKCLHSNQMRPNVNYYLLHCKTLSKEEYEQYPIEKFRDKLTELFDGLQSQGTSRLSKITNDDDIFTFYESAIQKREQKMHMNQDLKMQYWLLNKKEMLEESDADIQQMFEFIRKKNQEHLTELCNMSKGYVKDINIRGIKEHIDIQEIFEILPFLDTVRIEYSARNVGMTFDTSLLGIKKRDCQMLAKILSDSSKAKFLTTLVLSENLIDDEQTKIITSGLYLNTRITSIDLSHNRISVEGCKSIAAMLKANKTLKILHISDNDIQTDGALYIGSSLKFNSSLKELNLSLNKIGDAGALSVITNSKNLQKLNLANNVITEQTGNQLIRKMEEYKESNTYALTLITLNTWMYV</sequence>
<dbReference type="SUPFAM" id="SSF52047">
    <property type="entry name" value="RNI-like"/>
    <property type="match status" value="1"/>
</dbReference>
<dbReference type="Pfam" id="PF13516">
    <property type="entry name" value="LRR_6"/>
    <property type="match status" value="3"/>
</dbReference>
<dbReference type="AlphaFoldDB" id="D2VJB3"/>
<dbReference type="EMBL" id="GG738876">
    <property type="protein sequence ID" value="EFC42914.1"/>
    <property type="molecule type" value="Genomic_DNA"/>
</dbReference>
<dbReference type="VEuPathDB" id="AmoebaDB:NAEGRDRAFT_68976"/>
<dbReference type="PANTHER" id="PTHR24114">
    <property type="entry name" value="LEUCINE RICH REPEAT FAMILY PROTEIN"/>
    <property type="match status" value="1"/>
</dbReference>
<dbReference type="InterPro" id="IPR001611">
    <property type="entry name" value="Leu-rich_rpt"/>
</dbReference>
<evidence type="ECO:0000313" key="1">
    <source>
        <dbReference type="EMBL" id="EFC42914.1"/>
    </source>
</evidence>
<dbReference type="RefSeq" id="XP_002675658.1">
    <property type="nucleotide sequence ID" value="XM_002675612.1"/>
</dbReference>
<keyword evidence="2" id="KW-1185">Reference proteome</keyword>
<dbReference type="KEGG" id="ngr:NAEGRDRAFT_68976"/>
<proteinExistence type="predicted"/>
<dbReference type="OMA" id="DIFTFYE"/>
<dbReference type="GeneID" id="8852984"/>
<dbReference type="STRING" id="5762.D2VJB3"/>
<dbReference type="InterPro" id="IPR032675">
    <property type="entry name" value="LRR_dom_sf"/>
</dbReference>
<name>D2VJB3_NAEGR</name>
<dbReference type="PANTHER" id="PTHR24114:SF2">
    <property type="entry name" value="F-BOX DOMAIN-CONTAINING PROTEIN-RELATED"/>
    <property type="match status" value="1"/>
</dbReference>
<dbReference type="eggNOG" id="KOG0619">
    <property type="taxonomic scope" value="Eukaryota"/>
</dbReference>
<protein>
    <submittedName>
        <fullName evidence="1">Uncharacterized protein</fullName>
    </submittedName>
</protein>